<sequence>MTKSKAFFLKESHFNPKVTNHGSLPLSLLEQPTPFHLPPPTSLSSSSLSHVRKVIPMVKIGHPFQISSGVWVSDPVDRRFMQAVGVQGERLRRLASDVW</sequence>
<protein>
    <submittedName>
        <fullName evidence="1">Uncharacterized protein</fullName>
    </submittedName>
</protein>
<evidence type="ECO:0000313" key="2">
    <source>
        <dbReference type="Proteomes" id="UP001056120"/>
    </source>
</evidence>
<gene>
    <name evidence="1" type="ORF">L1987_84174</name>
</gene>
<reference evidence="2" key="1">
    <citation type="journal article" date="2022" name="Mol. Ecol. Resour.">
        <title>The genomes of chicory, endive, great burdock and yacon provide insights into Asteraceae palaeo-polyploidization history and plant inulin production.</title>
        <authorList>
            <person name="Fan W."/>
            <person name="Wang S."/>
            <person name="Wang H."/>
            <person name="Wang A."/>
            <person name="Jiang F."/>
            <person name="Liu H."/>
            <person name="Zhao H."/>
            <person name="Xu D."/>
            <person name="Zhang Y."/>
        </authorList>
    </citation>
    <scope>NUCLEOTIDE SEQUENCE [LARGE SCALE GENOMIC DNA]</scope>
    <source>
        <strain evidence="2">cv. Yunnan</strain>
    </source>
</reference>
<name>A0ACB8YEM9_9ASTR</name>
<dbReference type="Proteomes" id="UP001056120">
    <property type="component" value="Linkage Group LG28"/>
</dbReference>
<comment type="caution">
    <text evidence="1">The sequence shown here is derived from an EMBL/GenBank/DDBJ whole genome shotgun (WGS) entry which is preliminary data.</text>
</comment>
<accession>A0ACB8YEM9</accession>
<evidence type="ECO:0000313" key="1">
    <source>
        <dbReference type="EMBL" id="KAI3683662.1"/>
    </source>
</evidence>
<dbReference type="EMBL" id="CM042045">
    <property type="protein sequence ID" value="KAI3683662.1"/>
    <property type="molecule type" value="Genomic_DNA"/>
</dbReference>
<proteinExistence type="predicted"/>
<reference evidence="1 2" key="2">
    <citation type="journal article" date="2022" name="Mol. Ecol. Resour.">
        <title>The genomes of chicory, endive, great burdock and yacon provide insights into Asteraceae paleo-polyploidization history and plant inulin production.</title>
        <authorList>
            <person name="Fan W."/>
            <person name="Wang S."/>
            <person name="Wang H."/>
            <person name="Wang A."/>
            <person name="Jiang F."/>
            <person name="Liu H."/>
            <person name="Zhao H."/>
            <person name="Xu D."/>
            <person name="Zhang Y."/>
        </authorList>
    </citation>
    <scope>NUCLEOTIDE SEQUENCE [LARGE SCALE GENOMIC DNA]</scope>
    <source>
        <strain evidence="2">cv. Yunnan</strain>
        <tissue evidence="1">Leaves</tissue>
    </source>
</reference>
<organism evidence="1 2">
    <name type="scientific">Smallanthus sonchifolius</name>
    <dbReference type="NCBI Taxonomy" id="185202"/>
    <lineage>
        <taxon>Eukaryota</taxon>
        <taxon>Viridiplantae</taxon>
        <taxon>Streptophyta</taxon>
        <taxon>Embryophyta</taxon>
        <taxon>Tracheophyta</taxon>
        <taxon>Spermatophyta</taxon>
        <taxon>Magnoliopsida</taxon>
        <taxon>eudicotyledons</taxon>
        <taxon>Gunneridae</taxon>
        <taxon>Pentapetalae</taxon>
        <taxon>asterids</taxon>
        <taxon>campanulids</taxon>
        <taxon>Asterales</taxon>
        <taxon>Asteraceae</taxon>
        <taxon>Asteroideae</taxon>
        <taxon>Heliantheae alliance</taxon>
        <taxon>Millerieae</taxon>
        <taxon>Smallanthus</taxon>
    </lineage>
</organism>
<keyword evidence="2" id="KW-1185">Reference proteome</keyword>